<dbReference type="GO" id="GO:0030170">
    <property type="term" value="F:pyridoxal phosphate binding"/>
    <property type="evidence" value="ECO:0007669"/>
    <property type="project" value="InterPro"/>
</dbReference>
<dbReference type="Gene3D" id="3.90.1150.10">
    <property type="entry name" value="Aspartate Aminotransferase, domain 1"/>
    <property type="match status" value="1"/>
</dbReference>
<keyword evidence="14" id="KW-1185">Reference proteome</keyword>
<dbReference type="PANTHER" id="PTHR13693:SF100">
    <property type="entry name" value="8-AMINO-7-OXONONANOATE SYNTHASE"/>
    <property type="match status" value="1"/>
</dbReference>
<feature type="domain" description="Aminotransferase class I/classII large" evidence="12">
    <location>
        <begin position="43"/>
        <end position="385"/>
    </location>
</feature>
<dbReference type="RefSeq" id="WP_084660997.1">
    <property type="nucleotide sequence ID" value="NZ_FWWY01000001.1"/>
</dbReference>
<evidence type="ECO:0000256" key="2">
    <source>
        <dbReference type="ARBA" id="ARBA00002513"/>
    </source>
</evidence>
<comment type="catalytic activity">
    <reaction evidence="9 11">
        <text>6-carboxyhexanoyl-[ACP] + L-alanine + H(+) = (8S)-8-amino-7-oxononanoate + holo-[ACP] + CO2</text>
        <dbReference type="Rhea" id="RHEA:42288"/>
        <dbReference type="Rhea" id="RHEA-COMP:9685"/>
        <dbReference type="Rhea" id="RHEA-COMP:9955"/>
        <dbReference type="ChEBI" id="CHEBI:15378"/>
        <dbReference type="ChEBI" id="CHEBI:16526"/>
        <dbReference type="ChEBI" id="CHEBI:57972"/>
        <dbReference type="ChEBI" id="CHEBI:64479"/>
        <dbReference type="ChEBI" id="CHEBI:78846"/>
        <dbReference type="ChEBI" id="CHEBI:149468"/>
        <dbReference type="EC" id="2.3.1.47"/>
    </reaction>
</comment>
<accession>A0A1W1WBT0</accession>
<dbReference type="InterPro" id="IPR015421">
    <property type="entry name" value="PyrdxlP-dep_Trfase_major"/>
</dbReference>
<dbReference type="InterPro" id="IPR001917">
    <property type="entry name" value="Aminotrans_II_pyridoxalP_BS"/>
</dbReference>
<dbReference type="STRING" id="28034.BFX07_10095"/>
<evidence type="ECO:0000256" key="11">
    <source>
        <dbReference type="RuleBase" id="RU003693"/>
    </source>
</evidence>
<evidence type="ECO:0000313" key="14">
    <source>
        <dbReference type="Proteomes" id="UP000192660"/>
    </source>
</evidence>
<gene>
    <name evidence="13" type="ORF">SAMN00768000_1207</name>
</gene>
<evidence type="ECO:0000256" key="5">
    <source>
        <dbReference type="ARBA" id="ARBA00011738"/>
    </source>
</evidence>
<evidence type="ECO:0000256" key="6">
    <source>
        <dbReference type="ARBA" id="ARBA00022679"/>
    </source>
</evidence>
<evidence type="ECO:0000256" key="3">
    <source>
        <dbReference type="ARBA" id="ARBA00004746"/>
    </source>
</evidence>
<organism evidence="13 14">
    <name type="scientific">Sulfobacillus thermosulfidooxidans (strain DSM 9293 / VKM B-1269 / AT-1)</name>
    <dbReference type="NCBI Taxonomy" id="929705"/>
    <lineage>
        <taxon>Bacteria</taxon>
        <taxon>Bacillati</taxon>
        <taxon>Bacillota</taxon>
        <taxon>Clostridia</taxon>
        <taxon>Eubacteriales</taxon>
        <taxon>Clostridiales Family XVII. Incertae Sedis</taxon>
        <taxon>Sulfobacillus</taxon>
    </lineage>
</organism>
<dbReference type="EC" id="2.3.1.47" evidence="11"/>
<comment type="pathway">
    <text evidence="3 11">Cofactor biosynthesis; biotin biosynthesis.</text>
</comment>
<dbReference type="InterPro" id="IPR015424">
    <property type="entry name" value="PyrdxlP-dep_Trfase"/>
</dbReference>
<comment type="function">
    <text evidence="2 11">Catalyzes the decarboxylative condensation of pimeloyl-[acyl-carrier protein] and L-alanine to produce 8-amino-7-oxononanoate (AON), [acyl-carrier protein], and carbon dioxide.</text>
</comment>
<dbReference type="InterPro" id="IPR015422">
    <property type="entry name" value="PyrdxlP-dep_Trfase_small"/>
</dbReference>
<dbReference type="CDD" id="cd06454">
    <property type="entry name" value="KBL_like"/>
    <property type="match status" value="1"/>
</dbReference>
<evidence type="ECO:0000256" key="4">
    <source>
        <dbReference type="ARBA" id="ARBA00010008"/>
    </source>
</evidence>
<dbReference type="EMBL" id="FWWY01000001">
    <property type="protein sequence ID" value="SMC03675.1"/>
    <property type="molecule type" value="Genomic_DNA"/>
</dbReference>
<dbReference type="GO" id="GO:0009102">
    <property type="term" value="P:biotin biosynthetic process"/>
    <property type="evidence" value="ECO:0007669"/>
    <property type="project" value="UniProtKB-UniRule"/>
</dbReference>
<dbReference type="InterPro" id="IPR050087">
    <property type="entry name" value="AON_synthase_class-II"/>
</dbReference>
<name>A0A1W1WBT0_SULTA</name>
<dbReference type="InterPro" id="IPR004723">
    <property type="entry name" value="AONS_Archaea/Proteobacteria"/>
</dbReference>
<keyword evidence="7" id="KW-0093">Biotin biosynthesis</keyword>
<dbReference type="InterPro" id="IPR004839">
    <property type="entry name" value="Aminotransferase_I/II_large"/>
</dbReference>
<reference evidence="14" key="1">
    <citation type="submission" date="2017-04" db="EMBL/GenBank/DDBJ databases">
        <authorList>
            <person name="Varghese N."/>
            <person name="Submissions S."/>
        </authorList>
    </citation>
    <scope>NUCLEOTIDE SEQUENCE [LARGE SCALE GENOMIC DNA]</scope>
    <source>
        <strain evidence="14">DSM 9293</strain>
    </source>
</reference>
<feature type="modified residue" description="N6-(pyridoxal phosphate)lysine" evidence="10">
    <location>
        <position position="241"/>
    </location>
</feature>
<evidence type="ECO:0000256" key="8">
    <source>
        <dbReference type="ARBA" id="ARBA00022898"/>
    </source>
</evidence>
<keyword evidence="8 10" id="KW-0663">Pyridoxal phosphate</keyword>
<dbReference type="Gene3D" id="3.40.640.10">
    <property type="entry name" value="Type I PLP-dependent aspartate aminotransferase-like (Major domain)"/>
    <property type="match status" value="1"/>
</dbReference>
<proteinExistence type="inferred from homology"/>
<evidence type="ECO:0000256" key="7">
    <source>
        <dbReference type="ARBA" id="ARBA00022756"/>
    </source>
</evidence>
<evidence type="ECO:0000313" key="13">
    <source>
        <dbReference type="EMBL" id="SMC03675.1"/>
    </source>
</evidence>
<dbReference type="NCBIfam" id="TIGR00858">
    <property type="entry name" value="bioF"/>
    <property type="match status" value="1"/>
</dbReference>
<evidence type="ECO:0000256" key="1">
    <source>
        <dbReference type="ARBA" id="ARBA00001933"/>
    </source>
</evidence>
<protein>
    <recommendedName>
        <fullName evidence="11">8-amino-7-ketopelargonate synthase</fullName>
        <ecNumber evidence="11">2.3.1.47</ecNumber>
    </recommendedName>
</protein>
<dbReference type="UniPathway" id="UPA00078"/>
<sequence length="408" mass="44463">MSYWKEWVAKEEKLLREKDNWRTLPSSQGTAPGHIIRDAHHAVLSFASNDYLGLAHHPAMIEQAEEALRTHGTGSTGSRLLTGNSTILAELERALAAWKGTEAALVFPSGYHVNISVLAAVTTESSHIFSDAANHASIIDGCRLSRAKTFIYRHNDLDHLRQLLDASVGADRRFIVTEGVFSMDGDVSPLPELLHLAEEFEAVVVLDDAHGTGVMGDKGRGTLSAFQLHSDNVWQIGTLSKALAAQGGFVAGPRALIDYLINKARAFIFSTGLNPAAAGAALEAIKIAQDEEWRREHIARQAEFLRQGLKDLGYHVLAPGILRTPIVPVLIGSNTQALKVAQALWHQDIYAPAIKPPTVPPGTSRLRLAISAAHHEDDIERTLAAFRRIKSDLVGFDGTDEGTQHEYL</sequence>
<dbReference type="PANTHER" id="PTHR13693">
    <property type="entry name" value="CLASS II AMINOTRANSFERASE/8-AMINO-7-OXONONANOATE SYNTHASE"/>
    <property type="match status" value="1"/>
</dbReference>
<dbReference type="OrthoDB" id="9807157at2"/>
<dbReference type="Pfam" id="PF00155">
    <property type="entry name" value="Aminotran_1_2"/>
    <property type="match status" value="1"/>
</dbReference>
<comment type="cofactor">
    <cofactor evidence="1 10 11">
        <name>pyridoxal 5'-phosphate</name>
        <dbReference type="ChEBI" id="CHEBI:597326"/>
    </cofactor>
</comment>
<dbReference type="GO" id="GO:0008710">
    <property type="term" value="F:8-amino-7-oxononanoate synthase activity"/>
    <property type="evidence" value="ECO:0007669"/>
    <property type="project" value="UniProtKB-UniRule"/>
</dbReference>
<evidence type="ECO:0000256" key="9">
    <source>
        <dbReference type="ARBA" id="ARBA00047715"/>
    </source>
</evidence>
<dbReference type="PROSITE" id="PS00599">
    <property type="entry name" value="AA_TRANSFER_CLASS_2"/>
    <property type="match status" value="1"/>
</dbReference>
<evidence type="ECO:0000259" key="12">
    <source>
        <dbReference type="Pfam" id="PF00155"/>
    </source>
</evidence>
<comment type="subunit">
    <text evidence="5 11">Homodimer.</text>
</comment>
<evidence type="ECO:0000256" key="10">
    <source>
        <dbReference type="PIRSR" id="PIRSR604723-51"/>
    </source>
</evidence>
<dbReference type="Proteomes" id="UP000192660">
    <property type="component" value="Unassembled WGS sequence"/>
</dbReference>
<dbReference type="SUPFAM" id="SSF53383">
    <property type="entry name" value="PLP-dependent transferases"/>
    <property type="match status" value="1"/>
</dbReference>
<dbReference type="AlphaFoldDB" id="A0A1W1WBT0"/>
<keyword evidence="6 11" id="KW-0808">Transferase</keyword>
<comment type="similarity">
    <text evidence="4 11">Belongs to the class-II pyridoxal-phosphate-dependent aminotransferase family. BioF subfamily.</text>
</comment>